<dbReference type="GO" id="GO:0009279">
    <property type="term" value="C:cell outer membrane"/>
    <property type="evidence" value="ECO:0007669"/>
    <property type="project" value="TreeGrafter"/>
</dbReference>
<feature type="signal peptide" evidence="2">
    <location>
        <begin position="1"/>
        <end position="28"/>
    </location>
</feature>
<dbReference type="PANTHER" id="PTHR34183:SF1">
    <property type="entry name" value="ENDOLYTIC PEPTIDOGLYCAN TRANSGLYCOSYLASE RLPA"/>
    <property type="match status" value="1"/>
</dbReference>
<feature type="domain" description="SPOR" evidence="3">
    <location>
        <begin position="233"/>
        <end position="294"/>
    </location>
</feature>
<comment type="caution">
    <text evidence="4">The sequence shown here is derived from an EMBL/GenBank/DDBJ whole genome shotgun (WGS) entry which is preliminary data.</text>
</comment>
<proteinExistence type="predicted"/>
<evidence type="ECO:0000313" key="4">
    <source>
        <dbReference type="EMBL" id="RSV02598.1"/>
    </source>
</evidence>
<feature type="region of interest" description="Disordered" evidence="1">
    <location>
        <begin position="172"/>
        <end position="215"/>
    </location>
</feature>
<feature type="compositionally biased region" description="Pro residues" evidence="1">
    <location>
        <begin position="191"/>
        <end position="209"/>
    </location>
</feature>
<feature type="compositionally biased region" description="Low complexity" evidence="1">
    <location>
        <begin position="172"/>
        <end position="190"/>
    </location>
</feature>
<dbReference type="Pfam" id="PF05036">
    <property type="entry name" value="SPOR"/>
    <property type="match status" value="1"/>
</dbReference>
<feature type="chain" id="PRO_5042594722" description="SPOR domain-containing protein" evidence="2">
    <location>
        <begin position="29"/>
        <end position="301"/>
    </location>
</feature>
<evidence type="ECO:0000256" key="1">
    <source>
        <dbReference type="SAM" id="MobiDB-lite"/>
    </source>
</evidence>
<reference evidence="4 5" key="1">
    <citation type="submission" date="2018-07" db="EMBL/GenBank/DDBJ databases">
        <title>Genomic and Epidemiologic Investigation of an Indolent Hospital Outbreak.</title>
        <authorList>
            <person name="Johnson R.C."/>
            <person name="Deming C."/>
            <person name="Conlan S."/>
            <person name="Zellmer C.J."/>
            <person name="Michelin A.V."/>
            <person name="Lee-Lin S."/>
            <person name="Thomas P.J."/>
            <person name="Park M."/>
            <person name="Weingarten R.A."/>
            <person name="Less J."/>
            <person name="Dekker J.P."/>
            <person name="Frank K.M."/>
            <person name="Musser K.A."/>
            <person name="Mcquiston J.R."/>
            <person name="Henderson D.K."/>
            <person name="Lau A.F."/>
            <person name="Palmore T.N."/>
            <person name="Segre J.A."/>
        </authorList>
    </citation>
    <scope>NUCLEOTIDE SEQUENCE [LARGE SCALE GENOMIC DNA]</scope>
    <source>
        <strain evidence="4 5">SK-NIH.Env10_0317</strain>
    </source>
</reference>
<evidence type="ECO:0000259" key="3">
    <source>
        <dbReference type="Pfam" id="PF05036"/>
    </source>
</evidence>
<dbReference type="AlphaFoldDB" id="A0AAJ4S2R6"/>
<dbReference type="SUPFAM" id="SSF110997">
    <property type="entry name" value="Sporulation related repeat"/>
    <property type="match status" value="1"/>
</dbReference>
<dbReference type="GO" id="GO:0042834">
    <property type="term" value="F:peptidoglycan binding"/>
    <property type="evidence" value="ECO:0007669"/>
    <property type="project" value="InterPro"/>
</dbReference>
<protein>
    <recommendedName>
        <fullName evidence="3">SPOR domain-containing protein</fullName>
    </recommendedName>
</protein>
<dbReference type="InterPro" id="IPR036680">
    <property type="entry name" value="SPOR-like_sf"/>
</dbReference>
<dbReference type="PANTHER" id="PTHR34183">
    <property type="entry name" value="ENDOLYTIC PEPTIDOGLYCAN TRANSGLYCOSYLASE RLPA"/>
    <property type="match status" value="1"/>
</dbReference>
<sequence length="301" mass="30953">MRCPWGCSPMKSQTSFVLFLLVATGASAAQDPPRAGADYGAPPPSSAPQGSSQLRPGEARFDRVGRITLAEGEGTFALSGELAAGSFAEVTALDTGRTILVQVRGEGSGLVALSPAAAAQLGVATDDPVRIRRVTVTPQDTALLSAGRAAPTRADAPQALLVGLRRMLAEQPAPVRPAARPAQAAAVKPQPAKPKPVKPQPVKPEPVPAQPARAEVPKPVPVKVQPAPKPAARGNLIVQVAALSNAQRARTLADQLGGSVRSAGNIHRVQLGPFADRAAAERARADAAKRGYGDARILSNP</sequence>
<evidence type="ECO:0000256" key="2">
    <source>
        <dbReference type="SAM" id="SignalP"/>
    </source>
</evidence>
<dbReference type="InterPro" id="IPR007730">
    <property type="entry name" value="SPOR-like_dom"/>
</dbReference>
<accession>A0AAJ4S2R6</accession>
<feature type="region of interest" description="Disordered" evidence="1">
    <location>
        <begin position="31"/>
        <end position="56"/>
    </location>
</feature>
<name>A0AAJ4S2R6_9SPHN</name>
<gene>
    <name evidence="4" type="ORF">CA257_11905</name>
</gene>
<dbReference type="EMBL" id="QQWO01000009">
    <property type="protein sequence ID" value="RSV02598.1"/>
    <property type="molecule type" value="Genomic_DNA"/>
</dbReference>
<organism evidence="4 5">
    <name type="scientific">Sphingomonas koreensis</name>
    <dbReference type="NCBI Taxonomy" id="93064"/>
    <lineage>
        <taxon>Bacteria</taxon>
        <taxon>Pseudomonadati</taxon>
        <taxon>Pseudomonadota</taxon>
        <taxon>Alphaproteobacteria</taxon>
        <taxon>Sphingomonadales</taxon>
        <taxon>Sphingomonadaceae</taxon>
        <taxon>Sphingomonas</taxon>
    </lineage>
</organism>
<dbReference type="Gene3D" id="3.30.70.1070">
    <property type="entry name" value="Sporulation related repeat"/>
    <property type="match status" value="1"/>
</dbReference>
<dbReference type="Proteomes" id="UP000286681">
    <property type="component" value="Unassembled WGS sequence"/>
</dbReference>
<evidence type="ECO:0000313" key="5">
    <source>
        <dbReference type="Proteomes" id="UP000286681"/>
    </source>
</evidence>
<keyword evidence="2" id="KW-0732">Signal</keyword>